<organism evidence="1 2">
    <name type="scientific">White spot syndrome virus</name>
    <dbReference type="NCBI Taxonomy" id="342409"/>
    <lineage>
        <taxon>Viruses</taxon>
        <taxon>Viruses incertae sedis</taxon>
        <taxon>Naldaviricetes</taxon>
        <taxon>Nimaviridae</taxon>
        <taxon>Whispovirus</taxon>
    </lineage>
</organism>
<evidence type="ECO:0000313" key="1">
    <source>
        <dbReference type="EMBL" id="ALZ45752.1"/>
    </source>
</evidence>
<dbReference type="EMBL" id="KU216744">
    <property type="protein sequence ID" value="ALZ45752.1"/>
    <property type="molecule type" value="Genomic_DNA"/>
</dbReference>
<proteinExistence type="predicted"/>
<name>A0A0X9MI25_9VIRU</name>
<sequence>MWSIIVLKLISIQPLLLVTSLPLYNPNMDSCCLISRITPELAGKLTWIFIPENNFKIVQNSLPDDQVISQFRYFDHRHCYTFMEILMANIKIQDRKQNTTAICELTTGREGLLCRRTIPVFLGSEEKREELLGNLPEGAEIFRPREVMQVIGTLLDKKLEIDDGIASVKAALCAGSSSLYLIMSHIVKMTFSAITNMKDINEEYFVDFIFRHKQFLNPEFFKHLISLLKNSRKEHVAHLVRRLEHFLMLWTLSKVRFTEMEENYFPISSDSDYGICEKCARKTPKYKLRIFRERKCCDRCCRLYHQQPPPEVYNWDGKITQQSNKGYINAGDEIIGMLNSNDKGKTFPPIPKMVVRRVVDGVYGQGTILSKILKFRQANIPTCLFVTCNKCNRIFRLTILGPTRNILCPPCRKKSVAVNTQQKGENKPSFVQKGTKRLRVDTGSNKNTLEKFCSWERFNTEVLLPWLGYTIESKWQNWESFLGYSSTRYKELWAFVNKQEISSMKDSYIKIEDIDQLLRSILQDQKGVFETVCKIKSRDGL</sequence>
<accession>A0A0X9MI25</accession>
<evidence type="ECO:0000313" key="2">
    <source>
        <dbReference type="Proteomes" id="UP000273684"/>
    </source>
</evidence>
<reference evidence="1 2" key="1">
    <citation type="journal article" date="2016" name="Genome Announc.">
        <title>Draft Genome Sequence of White Spot Syndrome Virus Isolated from Cultured Litopenaeus vannamei in Mexico.</title>
        <authorList>
            <person name="Rodriguez-Anaya L.Z."/>
            <person name="Gonzalez-Galaviz J.R."/>
            <person name="Casillas-Hernandez R."/>
            <person name="Lares-Villa F."/>
            <person name="Estrada K."/>
            <person name="Ibarra-Gamez J.C."/>
            <person name="Sanchez-Flores A."/>
        </authorList>
    </citation>
    <scope>NUCLEOTIDE SEQUENCE [LARGE SCALE GENOMIC DNA]</scope>
    <source>
        <strain evidence="1 2">MEX2008</strain>
    </source>
</reference>
<protein>
    <submittedName>
        <fullName evidence="1">Ribonucleotide reductase small chain</fullName>
    </submittedName>
</protein>
<dbReference type="Proteomes" id="UP000273684">
    <property type="component" value="Genome"/>
</dbReference>